<evidence type="ECO:0008006" key="3">
    <source>
        <dbReference type="Google" id="ProtNLM"/>
    </source>
</evidence>
<name>A0AAE0GV62_9CHLO</name>
<sequence>MDGVTAPGRAELIREFPKNIKVLPTKLVCKLKKNTDGTIDKFKSAHDECLYIGNLNAHFMMVLIYVDDFVIACANELIEATFHDKLMSTFTTTYSGVPNQFLQLKIDIDTTIDATGNAVPVKIGISNKCSIEHLVNQFNINTTKQPPLSPMTEGLSITAPSANNIVKSLERPLRSLVYSLLCGLTRTIRPDVYYHVAVKLPCG</sequence>
<comment type="caution">
    <text evidence="1">The sequence shown here is derived from an EMBL/GenBank/DDBJ whole genome shotgun (WGS) entry which is preliminary data.</text>
</comment>
<dbReference type="Proteomes" id="UP001190700">
    <property type="component" value="Unassembled WGS sequence"/>
</dbReference>
<keyword evidence="2" id="KW-1185">Reference proteome</keyword>
<organism evidence="1 2">
    <name type="scientific">Cymbomonas tetramitiformis</name>
    <dbReference type="NCBI Taxonomy" id="36881"/>
    <lineage>
        <taxon>Eukaryota</taxon>
        <taxon>Viridiplantae</taxon>
        <taxon>Chlorophyta</taxon>
        <taxon>Pyramimonadophyceae</taxon>
        <taxon>Pyramimonadales</taxon>
        <taxon>Pyramimonadaceae</taxon>
        <taxon>Cymbomonas</taxon>
    </lineage>
</organism>
<reference evidence="1 2" key="1">
    <citation type="journal article" date="2015" name="Genome Biol. Evol.">
        <title>Comparative Genomics of a Bacterivorous Green Alga Reveals Evolutionary Causalities and Consequences of Phago-Mixotrophic Mode of Nutrition.</title>
        <authorList>
            <person name="Burns J.A."/>
            <person name="Paasch A."/>
            <person name="Narechania A."/>
            <person name="Kim E."/>
        </authorList>
    </citation>
    <scope>NUCLEOTIDE SEQUENCE [LARGE SCALE GENOMIC DNA]</scope>
    <source>
        <strain evidence="1 2">PLY_AMNH</strain>
    </source>
</reference>
<proteinExistence type="predicted"/>
<evidence type="ECO:0000313" key="2">
    <source>
        <dbReference type="Proteomes" id="UP001190700"/>
    </source>
</evidence>
<gene>
    <name evidence="1" type="ORF">CYMTET_7351</name>
</gene>
<dbReference type="AlphaFoldDB" id="A0AAE0GV62"/>
<accession>A0AAE0GV62</accession>
<evidence type="ECO:0000313" key="1">
    <source>
        <dbReference type="EMBL" id="KAK3285025.1"/>
    </source>
</evidence>
<protein>
    <recommendedName>
        <fullName evidence="3">Reverse transcriptase Ty1/copia-type domain-containing protein</fullName>
    </recommendedName>
</protein>
<dbReference type="EMBL" id="LGRX02002000">
    <property type="protein sequence ID" value="KAK3285025.1"/>
    <property type="molecule type" value="Genomic_DNA"/>
</dbReference>